<name>A0A811K4C6_9BILA</name>
<evidence type="ECO:0000313" key="2">
    <source>
        <dbReference type="EMBL" id="CAD5210337.1"/>
    </source>
</evidence>
<protein>
    <submittedName>
        <fullName evidence="2">Uncharacterized protein</fullName>
    </submittedName>
</protein>
<dbReference type="Proteomes" id="UP000783686">
    <property type="component" value="Unassembled WGS sequence"/>
</dbReference>
<evidence type="ECO:0000256" key="1">
    <source>
        <dbReference type="SAM" id="Phobius"/>
    </source>
</evidence>
<dbReference type="OrthoDB" id="5828753at2759"/>
<keyword evidence="1" id="KW-0812">Transmembrane</keyword>
<dbReference type="AlphaFoldDB" id="A0A811K4C6"/>
<keyword evidence="1" id="KW-1133">Transmembrane helix</keyword>
<comment type="caution">
    <text evidence="2">The sequence shown here is derived from an EMBL/GenBank/DDBJ whole genome shotgun (WGS) entry which is preliminary data.</text>
</comment>
<keyword evidence="3" id="KW-1185">Reference proteome</keyword>
<evidence type="ECO:0000313" key="3">
    <source>
        <dbReference type="Proteomes" id="UP000614601"/>
    </source>
</evidence>
<proteinExistence type="predicted"/>
<reference evidence="2" key="1">
    <citation type="submission" date="2020-09" db="EMBL/GenBank/DDBJ databases">
        <authorList>
            <person name="Kikuchi T."/>
        </authorList>
    </citation>
    <scope>NUCLEOTIDE SEQUENCE</scope>
    <source>
        <strain evidence="2">SH1</strain>
    </source>
</reference>
<gene>
    <name evidence="2" type="ORF">BOKJ2_LOCUS3137</name>
</gene>
<accession>A0A811K4C6</accession>
<dbReference type="EMBL" id="CAJFCW020000002">
    <property type="protein sequence ID" value="CAG9091137.1"/>
    <property type="molecule type" value="Genomic_DNA"/>
</dbReference>
<feature type="transmembrane region" description="Helical" evidence="1">
    <location>
        <begin position="99"/>
        <end position="127"/>
    </location>
</feature>
<keyword evidence="1" id="KW-0472">Membrane</keyword>
<sequence length="242" mass="26712">MALTKLERQRSIRAEDGRELKPALSSYSSMDSLHDPYCSDVPSEDLDKLSTCLSEASSDSNEQKSTSVFTDILQAQLALWTLFGSIFYTYAWQQHRKKFLFSLFVVVPPVALVCCTISSMLTCIVILGRVFSSPVRFEDMLKCRSNDMTEHGVRRRSTSINSLNSLASGRSSSCEELPKPVCRKHSNTYGSYNSLNQISLRSTSPTSLYSNGSLNGRCGPSPSHKMGYTFAHCSGGADEVAN</sequence>
<dbReference type="Proteomes" id="UP000614601">
    <property type="component" value="Unassembled WGS sequence"/>
</dbReference>
<organism evidence="2 3">
    <name type="scientific">Bursaphelenchus okinawaensis</name>
    <dbReference type="NCBI Taxonomy" id="465554"/>
    <lineage>
        <taxon>Eukaryota</taxon>
        <taxon>Metazoa</taxon>
        <taxon>Ecdysozoa</taxon>
        <taxon>Nematoda</taxon>
        <taxon>Chromadorea</taxon>
        <taxon>Rhabditida</taxon>
        <taxon>Tylenchina</taxon>
        <taxon>Tylenchomorpha</taxon>
        <taxon>Aphelenchoidea</taxon>
        <taxon>Aphelenchoididae</taxon>
        <taxon>Bursaphelenchus</taxon>
    </lineage>
</organism>
<dbReference type="EMBL" id="CAJFDH010000002">
    <property type="protein sequence ID" value="CAD5210337.1"/>
    <property type="molecule type" value="Genomic_DNA"/>
</dbReference>